<dbReference type="EMBL" id="JAHMHQ010000016">
    <property type="protein sequence ID" value="KAK1633911.1"/>
    <property type="molecule type" value="Genomic_DNA"/>
</dbReference>
<accession>A0AAJ0EEA6</accession>
<proteinExistence type="predicted"/>
<dbReference type="Proteomes" id="UP001243989">
    <property type="component" value="Unassembled WGS sequence"/>
</dbReference>
<evidence type="ECO:0000313" key="2">
    <source>
        <dbReference type="Proteomes" id="UP001243989"/>
    </source>
</evidence>
<gene>
    <name evidence="1" type="ORF">BDP81DRAFT_433350</name>
</gene>
<sequence>MSFMSLLWILSNEKTNTSKQLIAKSQYIPKRACCRLTDATNTLHPPCTSFGPPVRRLSMRWRLTSPSQCPNRSNLCSRAPPDWQFLPRFNCADVQLAPAQRPKWMQVASRPPVTGPCRACLPASAGTHRARGQGGLEGVERLVRSFVPMKDVRPALQGTT</sequence>
<comment type="caution">
    <text evidence="1">The sequence shown here is derived from an EMBL/GenBank/DDBJ whole genome shotgun (WGS) entry which is preliminary data.</text>
</comment>
<reference evidence="1" key="1">
    <citation type="submission" date="2021-06" db="EMBL/GenBank/DDBJ databases">
        <title>Comparative genomics, transcriptomics and evolutionary studies reveal genomic signatures of adaptation to plant cell wall in hemibiotrophic fungi.</title>
        <authorList>
            <consortium name="DOE Joint Genome Institute"/>
            <person name="Baroncelli R."/>
            <person name="Diaz J.F."/>
            <person name="Benocci T."/>
            <person name="Peng M."/>
            <person name="Battaglia E."/>
            <person name="Haridas S."/>
            <person name="Andreopoulos W."/>
            <person name="Labutti K."/>
            <person name="Pangilinan J."/>
            <person name="Floch G.L."/>
            <person name="Makela M.R."/>
            <person name="Henrissat B."/>
            <person name="Grigoriev I.V."/>
            <person name="Crouch J.A."/>
            <person name="De Vries R.P."/>
            <person name="Sukno S.A."/>
            <person name="Thon M.R."/>
        </authorList>
    </citation>
    <scope>NUCLEOTIDE SEQUENCE</scope>
    <source>
        <strain evidence="1">CBS 102054</strain>
    </source>
</reference>
<keyword evidence="2" id="KW-1185">Reference proteome</keyword>
<name>A0AAJ0EEA6_9PEZI</name>
<dbReference type="AlphaFoldDB" id="A0AAJ0EEA6"/>
<evidence type="ECO:0000313" key="1">
    <source>
        <dbReference type="EMBL" id="KAK1633911.1"/>
    </source>
</evidence>
<organism evidence="1 2">
    <name type="scientific">Colletotrichum phormii</name>
    <dbReference type="NCBI Taxonomy" id="359342"/>
    <lineage>
        <taxon>Eukaryota</taxon>
        <taxon>Fungi</taxon>
        <taxon>Dikarya</taxon>
        <taxon>Ascomycota</taxon>
        <taxon>Pezizomycotina</taxon>
        <taxon>Sordariomycetes</taxon>
        <taxon>Hypocreomycetidae</taxon>
        <taxon>Glomerellales</taxon>
        <taxon>Glomerellaceae</taxon>
        <taxon>Colletotrichum</taxon>
        <taxon>Colletotrichum acutatum species complex</taxon>
    </lineage>
</organism>
<protein>
    <submittedName>
        <fullName evidence="1">Uncharacterized protein</fullName>
    </submittedName>
</protein>
<dbReference type="GeneID" id="85475714"/>
<dbReference type="RefSeq" id="XP_060442518.1">
    <property type="nucleotide sequence ID" value="XM_060590852.1"/>
</dbReference>